<dbReference type="EMBL" id="JBBDGM010000010">
    <property type="protein sequence ID" value="MEJ1089070.1"/>
    <property type="molecule type" value="Genomic_DNA"/>
</dbReference>
<dbReference type="Proteomes" id="UP001371224">
    <property type="component" value="Unassembled WGS sequence"/>
</dbReference>
<keyword evidence="3" id="KW-1185">Reference proteome</keyword>
<dbReference type="RefSeq" id="WP_337332730.1">
    <property type="nucleotide sequence ID" value="NZ_JBBDGM010000010.1"/>
</dbReference>
<comment type="caution">
    <text evidence="2">The sequence shown here is derived from an EMBL/GenBank/DDBJ whole genome shotgun (WGS) entry which is preliminary data.</text>
</comment>
<evidence type="ECO:0000313" key="3">
    <source>
        <dbReference type="Proteomes" id="UP001371224"/>
    </source>
</evidence>
<feature type="region of interest" description="Disordered" evidence="1">
    <location>
        <begin position="55"/>
        <end position="78"/>
    </location>
</feature>
<proteinExistence type="predicted"/>
<accession>A0ABU8LDH3</accession>
<organism evidence="2 3">
    <name type="scientific">Microbacterium bandirmense</name>
    <dbReference type="NCBI Taxonomy" id="3122050"/>
    <lineage>
        <taxon>Bacteria</taxon>
        <taxon>Bacillati</taxon>
        <taxon>Actinomycetota</taxon>
        <taxon>Actinomycetes</taxon>
        <taxon>Micrococcales</taxon>
        <taxon>Microbacteriaceae</taxon>
        <taxon>Microbacterium</taxon>
    </lineage>
</organism>
<protein>
    <submittedName>
        <fullName evidence="2">Uncharacterized protein</fullName>
    </submittedName>
</protein>
<reference evidence="2 3" key="1">
    <citation type="submission" date="2024-02" db="EMBL/GenBank/DDBJ databases">
        <authorList>
            <person name="Saticioglu I.B."/>
        </authorList>
    </citation>
    <scope>NUCLEOTIDE SEQUENCE [LARGE SCALE GENOMIC DNA]</scope>
    <source>
        <strain evidence="2 3">Mu-80</strain>
    </source>
</reference>
<sequence length="228" mass="25094">MGLGPTIRRVTDAMDGVPIHVRQLADMFRLHGAKTKRNGVDITDLDDTDIVPDSLQNGWKKDGPTPNQIIDADKSTRPDPSEYLTDDYITKHKELFNEGATRFYTQENLDRYGPGNGGETFVFPTSEYDRIRAEAKTPQELATNLGLSEDFFVDADIVKAQFTLDELNNGKYHVPTGNEGGANAQWIPGGILPDGSAEVSFEIHPNATPSDPSVGGTWGKFEKFEFGS</sequence>
<evidence type="ECO:0000256" key="1">
    <source>
        <dbReference type="SAM" id="MobiDB-lite"/>
    </source>
</evidence>
<gene>
    <name evidence="2" type="ORF">WDU99_12175</name>
</gene>
<name>A0ABU8LDH3_9MICO</name>
<evidence type="ECO:0000313" key="2">
    <source>
        <dbReference type="EMBL" id="MEJ1089070.1"/>
    </source>
</evidence>